<dbReference type="Proteomes" id="UP000283765">
    <property type="component" value="Unassembled WGS sequence"/>
</dbReference>
<comment type="caution">
    <text evidence="1">The sequence shown here is derived from an EMBL/GenBank/DDBJ whole genome shotgun (WGS) entry which is preliminary data.</text>
</comment>
<evidence type="ECO:0000313" key="2">
    <source>
        <dbReference type="EMBL" id="RGU19600.1"/>
    </source>
</evidence>
<dbReference type="Proteomes" id="UP000260758">
    <property type="component" value="Unassembled WGS sequence"/>
</dbReference>
<accession>A0A3E4Y2M4</accession>
<sequence>MTKMEKALIACEKVVEGIEDETISTSSAMLQCSKIARLTNDEESLIWLQYEYGGYPRDKEGKVLSEAWKIGYKNGRGYNQDGAQYIFTELASELEQKIEAQQNAIGNFTTQGTSVGGDNAYIAMNNLTSTVANSTSGLVKNISNNQKRLASLRARYYEYALVKQIELTFGNIATDIFSSYREKVDNGFSELSKETILKLQAIEGKIDSDNPEMYSQALATCRRLFENVSVELFDKYFPDYSDKMFKTKSGKEIDVSGDHYKNKLSAVIEKLEEKSANKSLVGSNIIYLIDWIDNLNSLHCKGVHADVTRGDAEKAIIQTYICLGDILNMQNDCSKK</sequence>
<organism evidence="1 4">
    <name type="scientific">Agathobacter rectalis</name>
    <dbReference type="NCBI Taxonomy" id="39491"/>
    <lineage>
        <taxon>Bacteria</taxon>
        <taxon>Bacillati</taxon>
        <taxon>Bacillota</taxon>
        <taxon>Clostridia</taxon>
        <taxon>Lachnospirales</taxon>
        <taxon>Lachnospiraceae</taxon>
        <taxon>Agathobacter</taxon>
    </lineage>
</organism>
<protein>
    <submittedName>
        <fullName evidence="1">Uncharacterized protein</fullName>
    </submittedName>
</protein>
<dbReference type="EMBL" id="QSTP01000029">
    <property type="protein sequence ID" value="RGM66675.1"/>
    <property type="molecule type" value="Genomic_DNA"/>
</dbReference>
<reference evidence="4 5" key="1">
    <citation type="submission" date="2018-08" db="EMBL/GenBank/DDBJ databases">
        <title>A genome reference for cultivated species of the human gut microbiota.</title>
        <authorList>
            <person name="Zou Y."/>
            <person name="Xue W."/>
            <person name="Luo G."/>
        </authorList>
    </citation>
    <scope>NUCLEOTIDE SEQUENCE [LARGE SCALE GENOMIC DNA]</scope>
    <source>
        <strain evidence="2 5">AF17-27</strain>
        <strain evidence="3 6">AM36-3AA</strain>
        <strain evidence="1 4">OM07-13</strain>
    </source>
</reference>
<gene>
    <name evidence="3" type="ORF">DW848_14600</name>
    <name evidence="2" type="ORF">DWW89_15220</name>
    <name evidence="1" type="ORF">DXB99_17310</name>
</gene>
<proteinExistence type="predicted"/>
<dbReference type="EMBL" id="QRXR01000037">
    <property type="protein sequence ID" value="RGU19600.1"/>
    <property type="molecule type" value="Genomic_DNA"/>
</dbReference>
<dbReference type="RefSeq" id="WP_117719489.1">
    <property type="nucleotide sequence ID" value="NZ_QRUL01000003.1"/>
</dbReference>
<evidence type="ECO:0000313" key="3">
    <source>
        <dbReference type="EMBL" id="RHC35548.1"/>
    </source>
</evidence>
<dbReference type="AlphaFoldDB" id="A0A3E4Y2M4"/>
<dbReference type="Proteomes" id="UP000286104">
    <property type="component" value="Unassembled WGS sequence"/>
</dbReference>
<name>A0A3E4Y2M4_9FIRM</name>
<evidence type="ECO:0000313" key="5">
    <source>
        <dbReference type="Proteomes" id="UP000283765"/>
    </source>
</evidence>
<evidence type="ECO:0000313" key="1">
    <source>
        <dbReference type="EMBL" id="RGM66675.1"/>
    </source>
</evidence>
<evidence type="ECO:0000313" key="4">
    <source>
        <dbReference type="Proteomes" id="UP000260758"/>
    </source>
</evidence>
<evidence type="ECO:0000313" key="6">
    <source>
        <dbReference type="Proteomes" id="UP000286104"/>
    </source>
</evidence>
<dbReference type="EMBL" id="QSHU01000027">
    <property type="protein sequence ID" value="RHC35548.1"/>
    <property type="molecule type" value="Genomic_DNA"/>
</dbReference>